<dbReference type="AlphaFoldDB" id="A0A6C0L9J0"/>
<organism evidence="2">
    <name type="scientific">viral metagenome</name>
    <dbReference type="NCBI Taxonomy" id="1070528"/>
    <lineage>
        <taxon>unclassified sequences</taxon>
        <taxon>metagenomes</taxon>
        <taxon>organismal metagenomes</taxon>
    </lineage>
</organism>
<evidence type="ECO:0000313" key="2">
    <source>
        <dbReference type="EMBL" id="QHU27649.1"/>
    </source>
</evidence>
<keyword evidence="1" id="KW-1133">Transmembrane helix</keyword>
<sequence length="269" mass="31063">MDIQEKSSFSEILNIINIYLSGFEAYSYYILYSLSNVSNNTYNLSLYQHLIILIFIALVIFILVVMYYDVIYREASNIKRCKEIEQAIEINDNLEYPFRYNVYLINKNTVDKSLSNFSFCLQYDFVAKTTNVVFGENRTVSDIIISQDKVENDDNSSPGFVYYNLATDNYEYLIYTDIDSDNGKNKGGVSASRDSLGKTFYINKNVITDPKEYIFVITRFDNKIVGNDKQAYELLKFVKNAGFDKTSVNLSAIYNILYSIDNKKNSTVI</sequence>
<proteinExistence type="predicted"/>
<keyword evidence="1" id="KW-0472">Membrane</keyword>
<name>A0A6C0L9J0_9ZZZZ</name>
<accession>A0A6C0L9J0</accession>
<feature type="transmembrane region" description="Helical" evidence="1">
    <location>
        <begin position="12"/>
        <end position="34"/>
    </location>
</feature>
<reference evidence="2" key="1">
    <citation type="journal article" date="2020" name="Nature">
        <title>Giant virus diversity and host interactions through global metagenomics.</title>
        <authorList>
            <person name="Schulz F."/>
            <person name="Roux S."/>
            <person name="Paez-Espino D."/>
            <person name="Jungbluth S."/>
            <person name="Walsh D.A."/>
            <person name="Denef V.J."/>
            <person name="McMahon K.D."/>
            <person name="Konstantinidis K.T."/>
            <person name="Eloe-Fadrosh E.A."/>
            <person name="Kyrpides N.C."/>
            <person name="Woyke T."/>
        </authorList>
    </citation>
    <scope>NUCLEOTIDE SEQUENCE</scope>
    <source>
        <strain evidence="2">GVMAG-M-3300027769-26</strain>
    </source>
</reference>
<feature type="transmembrane region" description="Helical" evidence="1">
    <location>
        <begin position="46"/>
        <end position="70"/>
    </location>
</feature>
<protein>
    <submittedName>
        <fullName evidence="2">Uncharacterized protein</fullName>
    </submittedName>
</protein>
<dbReference type="EMBL" id="MN740459">
    <property type="protein sequence ID" value="QHU27649.1"/>
    <property type="molecule type" value="Genomic_DNA"/>
</dbReference>
<evidence type="ECO:0000256" key="1">
    <source>
        <dbReference type="SAM" id="Phobius"/>
    </source>
</evidence>
<keyword evidence="1" id="KW-0812">Transmembrane</keyword>